<accession>A0A0K2URI7</accession>
<dbReference type="AlphaFoldDB" id="A0A0K2URI7"/>
<gene>
    <name evidence="2" type="primary">DNAH12</name>
</gene>
<dbReference type="InterPro" id="IPR043160">
    <property type="entry name" value="Dynein_C_barrel"/>
</dbReference>
<evidence type="ECO:0000313" key="2">
    <source>
        <dbReference type="EMBL" id="CDW40492.1"/>
    </source>
</evidence>
<proteinExistence type="predicted"/>
<dbReference type="InterPro" id="IPR041228">
    <property type="entry name" value="Dynein_C"/>
</dbReference>
<dbReference type="GO" id="GO:0030286">
    <property type="term" value="C:dynein complex"/>
    <property type="evidence" value="ECO:0007669"/>
    <property type="project" value="InterPro"/>
</dbReference>
<dbReference type="PANTHER" id="PTHR45703:SF36">
    <property type="entry name" value="DYNEIN HEAVY CHAIN, CYTOPLASMIC"/>
    <property type="match status" value="1"/>
</dbReference>
<dbReference type="GO" id="GO:0051959">
    <property type="term" value="F:dynein light intermediate chain binding"/>
    <property type="evidence" value="ECO:0007669"/>
    <property type="project" value="InterPro"/>
</dbReference>
<evidence type="ECO:0000259" key="1">
    <source>
        <dbReference type="Pfam" id="PF18199"/>
    </source>
</evidence>
<dbReference type="Gene3D" id="3.10.490.20">
    <property type="match status" value="1"/>
</dbReference>
<dbReference type="EMBL" id="HACA01023131">
    <property type="protein sequence ID" value="CDW40492.1"/>
    <property type="molecule type" value="Transcribed_RNA"/>
</dbReference>
<dbReference type="Pfam" id="PF18199">
    <property type="entry name" value="Dynein_C"/>
    <property type="match status" value="1"/>
</dbReference>
<feature type="non-terminal residue" evidence="2">
    <location>
        <position position="1"/>
    </location>
</feature>
<dbReference type="PANTHER" id="PTHR45703">
    <property type="entry name" value="DYNEIN HEAVY CHAIN"/>
    <property type="match status" value="1"/>
</dbReference>
<dbReference type="InterPro" id="IPR026983">
    <property type="entry name" value="DHC"/>
</dbReference>
<name>A0A0K2URI7_LEPSM</name>
<sequence>MFHTLMSTSQINLKKISSVSDMVEVAKSLEENQIISLLNISQCTQSFYQFKKSKDFMKTLIMYPSGGEDVLLSQEVIISKLKLIRSVLEKKEDETTCGLFECTRKEDYILDYIWTIEIQELRKCISTIKDDIEYIFWVVNRETLINTDFTALWSPLRVNKVPLSWINHINKEEHTPTFSNFSSSLSKRINYFQTGFNKNIIELNALSHSRIFLNGLVLHIMKESIETDGLCGSFIDEIPSLSPGNIFYLKGVKLEGASWDPRRSALIAETARLESFSIISLRKGNLKKKEQNYSCPFYLTQSRVLNDSSSSFHFNIYIPTLMSQEKHVEMSTAVMIEDFE</sequence>
<feature type="domain" description="Dynein heavy chain C-terminal" evidence="1">
    <location>
        <begin position="110"/>
        <end position="335"/>
    </location>
</feature>
<dbReference type="GO" id="GO:0007018">
    <property type="term" value="P:microtubule-based movement"/>
    <property type="evidence" value="ECO:0007669"/>
    <property type="project" value="InterPro"/>
</dbReference>
<organism evidence="2">
    <name type="scientific">Lepeophtheirus salmonis</name>
    <name type="common">Salmon louse</name>
    <name type="synonym">Caligus salmonis</name>
    <dbReference type="NCBI Taxonomy" id="72036"/>
    <lineage>
        <taxon>Eukaryota</taxon>
        <taxon>Metazoa</taxon>
        <taxon>Ecdysozoa</taxon>
        <taxon>Arthropoda</taxon>
        <taxon>Crustacea</taxon>
        <taxon>Multicrustacea</taxon>
        <taxon>Hexanauplia</taxon>
        <taxon>Copepoda</taxon>
        <taxon>Siphonostomatoida</taxon>
        <taxon>Caligidae</taxon>
        <taxon>Lepeophtheirus</taxon>
    </lineage>
</organism>
<dbReference type="GO" id="GO:0045505">
    <property type="term" value="F:dynein intermediate chain binding"/>
    <property type="evidence" value="ECO:0007669"/>
    <property type="project" value="InterPro"/>
</dbReference>
<protein>
    <submittedName>
        <fullName evidence="2">Dynein, axonemal, heavy chain 12 [Trichechus manatus latirostris]</fullName>
    </submittedName>
</protein>
<reference evidence="2" key="1">
    <citation type="submission" date="2014-05" db="EMBL/GenBank/DDBJ databases">
        <authorList>
            <person name="Chronopoulou M."/>
        </authorList>
    </citation>
    <scope>NUCLEOTIDE SEQUENCE</scope>
    <source>
        <tissue evidence="2">Whole organism</tissue>
    </source>
</reference>
<dbReference type="OrthoDB" id="10251809at2759"/>